<proteinExistence type="predicted"/>
<dbReference type="EMBL" id="KZ857409">
    <property type="protein sequence ID" value="RDX48845.1"/>
    <property type="molecule type" value="Genomic_DNA"/>
</dbReference>
<sequence length="149" mass="16612">MGLRRVVSCGSRNVVHPLVTTAVICAFNLRRRRRPSRARTRVCKFGRFRLPLASPSMDDKPVFKVRTQVGGTDERICACAHDSYVPRDRSVCFSRRYSVDAPIASQQSCSIPISGRAGYRSEPLNNEGRASLLIPSSPISGWRYAGRTK</sequence>
<gene>
    <name evidence="1" type="ORF">OH76DRAFT_633147</name>
</gene>
<organism evidence="1 2">
    <name type="scientific">Lentinus brumalis</name>
    <dbReference type="NCBI Taxonomy" id="2498619"/>
    <lineage>
        <taxon>Eukaryota</taxon>
        <taxon>Fungi</taxon>
        <taxon>Dikarya</taxon>
        <taxon>Basidiomycota</taxon>
        <taxon>Agaricomycotina</taxon>
        <taxon>Agaricomycetes</taxon>
        <taxon>Polyporales</taxon>
        <taxon>Polyporaceae</taxon>
        <taxon>Lentinus</taxon>
    </lineage>
</organism>
<evidence type="ECO:0000313" key="1">
    <source>
        <dbReference type="EMBL" id="RDX48845.1"/>
    </source>
</evidence>
<protein>
    <submittedName>
        <fullName evidence="1">Uncharacterized protein</fullName>
    </submittedName>
</protein>
<dbReference type="AlphaFoldDB" id="A0A371D8I4"/>
<dbReference type="Proteomes" id="UP000256964">
    <property type="component" value="Unassembled WGS sequence"/>
</dbReference>
<keyword evidence="2" id="KW-1185">Reference proteome</keyword>
<accession>A0A371D8I4</accession>
<evidence type="ECO:0000313" key="2">
    <source>
        <dbReference type="Proteomes" id="UP000256964"/>
    </source>
</evidence>
<name>A0A371D8I4_9APHY</name>
<reference evidence="1 2" key="1">
    <citation type="journal article" date="2018" name="Biotechnol. Biofuels">
        <title>Integrative visual omics of the white-rot fungus Polyporus brumalis exposes the biotechnological potential of its oxidative enzymes for delignifying raw plant biomass.</title>
        <authorList>
            <person name="Miyauchi S."/>
            <person name="Rancon A."/>
            <person name="Drula E."/>
            <person name="Hage H."/>
            <person name="Chaduli D."/>
            <person name="Favel A."/>
            <person name="Grisel S."/>
            <person name="Henrissat B."/>
            <person name="Herpoel-Gimbert I."/>
            <person name="Ruiz-Duenas F.J."/>
            <person name="Chevret D."/>
            <person name="Hainaut M."/>
            <person name="Lin J."/>
            <person name="Wang M."/>
            <person name="Pangilinan J."/>
            <person name="Lipzen A."/>
            <person name="Lesage-Meessen L."/>
            <person name="Navarro D."/>
            <person name="Riley R."/>
            <person name="Grigoriev I.V."/>
            <person name="Zhou S."/>
            <person name="Raouche S."/>
            <person name="Rosso M.N."/>
        </authorList>
    </citation>
    <scope>NUCLEOTIDE SEQUENCE [LARGE SCALE GENOMIC DNA]</scope>
    <source>
        <strain evidence="1 2">BRFM 1820</strain>
    </source>
</reference>